<sequence>MNENYLHDILEKISEKDQARSGMFEFGKNLGSFRKALLEDGFAESEALVLSALFMVSTLNNSK</sequence>
<evidence type="ECO:0000313" key="1">
    <source>
        <dbReference type="EMBL" id="MDT2737940.1"/>
    </source>
</evidence>
<dbReference type="RefSeq" id="WP_311797441.1">
    <property type="nucleotide sequence ID" value="NZ_JARQAI010000024.1"/>
</dbReference>
<name>A0AAE4I4Q2_9ENTE</name>
<dbReference type="Proteomes" id="UP001180842">
    <property type="component" value="Unassembled WGS sequence"/>
</dbReference>
<proteinExistence type="predicted"/>
<reference evidence="1" key="1">
    <citation type="submission" date="2023-03" db="EMBL/GenBank/DDBJ databases">
        <authorList>
            <person name="Shen W."/>
            <person name="Cai J."/>
        </authorList>
    </citation>
    <scope>NUCLEOTIDE SEQUENCE</scope>
    <source>
        <strain evidence="1">P69-2</strain>
    </source>
</reference>
<dbReference type="AlphaFoldDB" id="A0AAE4I4Q2"/>
<dbReference type="EMBL" id="JARQAI010000024">
    <property type="protein sequence ID" value="MDT2737940.1"/>
    <property type="molecule type" value="Genomic_DNA"/>
</dbReference>
<gene>
    <name evidence="1" type="ORF">P7H00_12550</name>
</gene>
<accession>A0AAE4I4Q2</accession>
<comment type="caution">
    <text evidence="1">The sequence shown here is derived from an EMBL/GenBank/DDBJ whole genome shotgun (WGS) entry which is preliminary data.</text>
</comment>
<evidence type="ECO:0000313" key="2">
    <source>
        <dbReference type="Proteomes" id="UP001180842"/>
    </source>
</evidence>
<protein>
    <submittedName>
        <fullName evidence="1">Uncharacterized protein</fullName>
    </submittedName>
</protein>
<organism evidence="1 2">
    <name type="scientific">Enterococcus pseudoavium</name>
    <dbReference type="NCBI Taxonomy" id="44007"/>
    <lineage>
        <taxon>Bacteria</taxon>
        <taxon>Bacillati</taxon>
        <taxon>Bacillota</taxon>
        <taxon>Bacilli</taxon>
        <taxon>Lactobacillales</taxon>
        <taxon>Enterococcaceae</taxon>
        <taxon>Enterococcus</taxon>
    </lineage>
</organism>